<evidence type="ECO:0000256" key="2">
    <source>
        <dbReference type="ARBA" id="ARBA00022771"/>
    </source>
</evidence>
<dbReference type="SUPFAM" id="SSF54197">
    <property type="entry name" value="HIT-like"/>
    <property type="match status" value="1"/>
</dbReference>
<feature type="zinc finger region" description="C3H1-type" evidence="4">
    <location>
        <begin position="342"/>
        <end position="370"/>
    </location>
</feature>
<protein>
    <recommendedName>
        <fullName evidence="6">C3H1-type domain-containing protein</fullName>
    </recommendedName>
</protein>
<evidence type="ECO:0000313" key="7">
    <source>
        <dbReference type="EMBL" id="KAK6151947.1"/>
    </source>
</evidence>
<dbReference type="Gene3D" id="3.30.428.10">
    <property type="entry name" value="HIT-like"/>
    <property type="match status" value="1"/>
</dbReference>
<dbReference type="CDD" id="cd07380">
    <property type="entry name" value="MPP_CWF19_N"/>
    <property type="match status" value="1"/>
</dbReference>
<name>A0ABR0X000_REHGL</name>
<dbReference type="InterPro" id="IPR000571">
    <property type="entry name" value="Znf_CCCH"/>
</dbReference>
<reference evidence="7 8" key="1">
    <citation type="journal article" date="2021" name="Comput. Struct. Biotechnol. J.">
        <title>De novo genome assembly of the potent medicinal plant Rehmannia glutinosa using nanopore technology.</title>
        <authorList>
            <person name="Ma L."/>
            <person name="Dong C."/>
            <person name="Song C."/>
            <person name="Wang X."/>
            <person name="Zheng X."/>
            <person name="Niu Y."/>
            <person name="Chen S."/>
            <person name="Feng W."/>
        </authorList>
    </citation>
    <scope>NUCLEOTIDE SEQUENCE [LARGE SCALE GENOMIC DNA]</scope>
    <source>
        <strain evidence="7">DH-2019</strain>
    </source>
</reference>
<feature type="region of interest" description="Disordered" evidence="5">
    <location>
        <begin position="266"/>
        <end position="288"/>
    </location>
</feature>
<evidence type="ECO:0000256" key="3">
    <source>
        <dbReference type="ARBA" id="ARBA00022833"/>
    </source>
</evidence>
<dbReference type="InterPro" id="IPR036265">
    <property type="entry name" value="HIT-like_sf"/>
</dbReference>
<dbReference type="Pfam" id="PF04677">
    <property type="entry name" value="CwfJ_C_1"/>
    <property type="match status" value="1"/>
</dbReference>
<evidence type="ECO:0000259" key="6">
    <source>
        <dbReference type="PROSITE" id="PS50103"/>
    </source>
</evidence>
<evidence type="ECO:0000313" key="8">
    <source>
        <dbReference type="Proteomes" id="UP001318860"/>
    </source>
</evidence>
<dbReference type="SMART" id="SM00356">
    <property type="entry name" value="ZnF_C3H1"/>
    <property type="match status" value="2"/>
</dbReference>
<dbReference type="PANTHER" id="PTHR12072:SF4">
    <property type="entry name" value="CWF19-LIKE PROTEIN 1"/>
    <property type="match status" value="1"/>
</dbReference>
<keyword evidence="1 4" id="KW-0479">Metal-binding</keyword>
<proteinExistence type="predicted"/>
<organism evidence="7 8">
    <name type="scientific">Rehmannia glutinosa</name>
    <name type="common">Chinese foxglove</name>
    <dbReference type="NCBI Taxonomy" id="99300"/>
    <lineage>
        <taxon>Eukaryota</taxon>
        <taxon>Viridiplantae</taxon>
        <taxon>Streptophyta</taxon>
        <taxon>Embryophyta</taxon>
        <taxon>Tracheophyta</taxon>
        <taxon>Spermatophyta</taxon>
        <taxon>Magnoliopsida</taxon>
        <taxon>eudicotyledons</taxon>
        <taxon>Gunneridae</taxon>
        <taxon>Pentapetalae</taxon>
        <taxon>asterids</taxon>
        <taxon>lamiids</taxon>
        <taxon>Lamiales</taxon>
        <taxon>Orobanchaceae</taxon>
        <taxon>Rehmannieae</taxon>
        <taxon>Rehmannia</taxon>
    </lineage>
</organism>
<dbReference type="InterPro" id="IPR006768">
    <property type="entry name" value="Cwf19-like_C_dom-1"/>
</dbReference>
<accession>A0ABR0X000</accession>
<dbReference type="PANTHER" id="PTHR12072">
    <property type="entry name" value="CWF19, CELL CYCLE CONTROL PROTEIN"/>
    <property type="match status" value="1"/>
</dbReference>
<dbReference type="Pfam" id="PF04676">
    <property type="entry name" value="CwfJ_C_2"/>
    <property type="match status" value="1"/>
</dbReference>
<dbReference type="InterPro" id="IPR040194">
    <property type="entry name" value="Cwf19-like"/>
</dbReference>
<evidence type="ECO:0000256" key="4">
    <source>
        <dbReference type="PROSITE-ProRule" id="PRU00723"/>
    </source>
</evidence>
<feature type="domain" description="C3H1-type" evidence="6">
    <location>
        <begin position="310"/>
        <end position="338"/>
    </location>
</feature>
<keyword evidence="3 4" id="KW-0862">Zinc</keyword>
<feature type="domain" description="C3H1-type" evidence="6">
    <location>
        <begin position="342"/>
        <end position="370"/>
    </location>
</feature>
<dbReference type="InterPro" id="IPR036855">
    <property type="entry name" value="Znf_CCCH_sf"/>
</dbReference>
<dbReference type="EMBL" id="JABTTQ020000007">
    <property type="protein sequence ID" value="KAK6151947.1"/>
    <property type="molecule type" value="Genomic_DNA"/>
</dbReference>
<evidence type="ECO:0000256" key="5">
    <source>
        <dbReference type="SAM" id="MobiDB-lite"/>
    </source>
</evidence>
<keyword evidence="2 4" id="KW-0863">Zinc-finger</keyword>
<gene>
    <name evidence="7" type="ORF">DH2020_014582</name>
</gene>
<feature type="zinc finger region" description="C3H1-type" evidence="4">
    <location>
        <begin position="310"/>
        <end position="338"/>
    </location>
</feature>
<sequence length="606" mass="66443">MAAPRILLCGDALGRLNQLFKRVSSVNKSAGPFDALLCVGQFFPDSPEQLEEFNEYIEGRSKIPIPTYFIGDYGVGAAKVLSAAAKDSANLGFKMDGLKVCENLYWLRGSGKFLLQGLSVAYLSGRQSASSQQFGTYSQDDVDSLRALSEEPGIVDIFFTNEWPRGVTNRSAASVVPSGKSDPSIGDSTISELVAEIKPRYHIAGSIGGYYDREPYANIGAAHVTRFIALAQVGNKDKQKFIHALSPTPASKMSAAEICAKPPNTTLSPYSSAEQTGSGNGAIKRSGDSVSDTQYWRYDVSQKRQKHGDGEGDRLCFKFVSSGSCPRGDKCHFRHDADAREQSVRGVCFEFLNKGKCERGQDCKFKHSLQEGKGFSSRSGSGTGSSNRSKECWFCLSSPSVESHLITSIGEYCYCALAKGPLVQDHVLILPIEHVPNTLSLLPECEKDLYRLQSSLQAYFKSQGKEVVFFEWVSKRGTHGNLQAVPIPSSRASSVEHIFNLAAKKLGFTFATVKNADDNNSGRKMLGMHLDRNQSLFYVEVPGGTILSHVVEENEKFPAQFGREVLAGLLNMADKADWRNCQLSKDEETKMADNFKSQFKECDPNS</sequence>
<dbReference type="SUPFAM" id="SSF90229">
    <property type="entry name" value="CCCH zinc finger"/>
    <property type="match status" value="2"/>
</dbReference>
<keyword evidence="8" id="KW-1185">Reference proteome</keyword>
<feature type="compositionally biased region" description="Polar residues" evidence="5">
    <location>
        <begin position="266"/>
        <end position="277"/>
    </location>
</feature>
<dbReference type="PROSITE" id="PS50103">
    <property type="entry name" value="ZF_C3H1"/>
    <property type="match status" value="2"/>
</dbReference>
<comment type="caution">
    <text evidence="7">The sequence shown here is derived from an EMBL/GenBank/DDBJ whole genome shotgun (WGS) entry which is preliminary data.</text>
</comment>
<dbReference type="Gene3D" id="4.10.1000.10">
    <property type="entry name" value="Zinc finger, CCCH-type"/>
    <property type="match status" value="1"/>
</dbReference>
<dbReference type="Proteomes" id="UP001318860">
    <property type="component" value="Unassembled WGS sequence"/>
</dbReference>
<evidence type="ECO:0000256" key="1">
    <source>
        <dbReference type="ARBA" id="ARBA00022723"/>
    </source>
</evidence>
<dbReference type="InterPro" id="IPR006767">
    <property type="entry name" value="Cwf19-like_C_dom-2"/>
</dbReference>